<proteinExistence type="inferred from homology"/>
<evidence type="ECO:0000313" key="3">
    <source>
        <dbReference type="EMBL" id="TNO41056.1"/>
    </source>
</evidence>
<dbReference type="NCBIfam" id="TIGR02385">
    <property type="entry name" value="RelE_StbE"/>
    <property type="match status" value="1"/>
</dbReference>
<comment type="similarity">
    <text evidence="1">Belongs to the RelE toxin family.</text>
</comment>
<evidence type="ECO:0000313" key="4">
    <source>
        <dbReference type="Proteomes" id="UP000312397"/>
    </source>
</evidence>
<evidence type="ECO:0000256" key="2">
    <source>
        <dbReference type="ARBA" id="ARBA00022649"/>
    </source>
</evidence>
<dbReference type="EMBL" id="VEVS01000027">
    <property type="protein sequence ID" value="TNO41056.1"/>
    <property type="molecule type" value="Genomic_DNA"/>
</dbReference>
<accession>A0A5C4YEH7</accession>
<reference evidence="3 4" key="1">
    <citation type="submission" date="2019-06" db="EMBL/GenBank/DDBJ databases">
        <title>Epidemiology of MDR Campylobacter spp.</title>
        <authorList>
            <person name="Addetia A."/>
            <person name="Greninger A."/>
            <person name="Fang F."/>
        </authorList>
    </citation>
    <scope>NUCLEOTIDE SEQUENCE [LARGE SCALE GENOMIC DNA]</scope>
    <source>
        <strain evidence="3 4">HMC314</strain>
    </source>
</reference>
<name>A0A5C4YEH7_CAMJU</name>
<dbReference type="Proteomes" id="UP000312397">
    <property type="component" value="Unassembled WGS sequence"/>
</dbReference>
<dbReference type="PANTHER" id="PTHR35601">
    <property type="entry name" value="TOXIN RELE"/>
    <property type="match status" value="1"/>
</dbReference>
<evidence type="ECO:0000256" key="1">
    <source>
        <dbReference type="ARBA" id="ARBA00006226"/>
    </source>
</evidence>
<organism evidence="3 4">
    <name type="scientific">Campylobacter jejuni</name>
    <dbReference type="NCBI Taxonomy" id="197"/>
    <lineage>
        <taxon>Bacteria</taxon>
        <taxon>Pseudomonadati</taxon>
        <taxon>Campylobacterota</taxon>
        <taxon>Epsilonproteobacteria</taxon>
        <taxon>Campylobacterales</taxon>
        <taxon>Campylobacteraceae</taxon>
        <taxon>Campylobacter</taxon>
    </lineage>
</organism>
<dbReference type="SUPFAM" id="SSF143011">
    <property type="entry name" value="RelE-like"/>
    <property type="match status" value="1"/>
</dbReference>
<sequence>MIQIDFSQKAVKQIKKLDKEVQKQIKKWKQMQSLESPNQKGKALKGNLKGLWRYRINDYRLICLNNDKKLTTLCLEIGQRNL</sequence>
<keyword evidence="2" id="KW-1277">Toxin-antitoxin system</keyword>
<dbReference type="InterPro" id="IPR007712">
    <property type="entry name" value="RelE/ParE_toxin"/>
</dbReference>
<dbReference type="Pfam" id="PF05016">
    <property type="entry name" value="ParE_toxin"/>
    <property type="match status" value="1"/>
</dbReference>
<dbReference type="InterPro" id="IPR035093">
    <property type="entry name" value="RelE/ParE_toxin_dom_sf"/>
</dbReference>
<dbReference type="PANTHER" id="PTHR35601:SF1">
    <property type="entry name" value="TOXIN RELE"/>
    <property type="match status" value="1"/>
</dbReference>
<dbReference type="RefSeq" id="WP_251831642.1">
    <property type="nucleotide sequence ID" value="NZ_VEVS01000027.1"/>
</dbReference>
<protein>
    <submittedName>
        <fullName evidence="3">Type II toxin-antitoxin system RelE/ParE family toxin</fullName>
    </submittedName>
</protein>
<comment type="caution">
    <text evidence="3">The sequence shown here is derived from an EMBL/GenBank/DDBJ whole genome shotgun (WGS) entry which is preliminary data.</text>
</comment>
<gene>
    <name evidence="3" type="ORF">FH034_07465</name>
</gene>
<dbReference type="Gene3D" id="3.30.2310.20">
    <property type="entry name" value="RelE-like"/>
    <property type="match status" value="1"/>
</dbReference>
<dbReference type="AlphaFoldDB" id="A0A5C4YEH7"/>